<keyword evidence="2" id="KW-1185">Reference proteome</keyword>
<dbReference type="EMBL" id="KN833698">
    <property type="protein sequence ID" value="KIK27020.1"/>
    <property type="molecule type" value="Genomic_DNA"/>
</dbReference>
<sequence>MHAHLWPQFSQVTSSVIEAMVSVKRLSNFLHAEELQQDATTRVAKSSLSSGEVVSSIKGGEFAWTKSDVQPTLEDINLTHHANFLVSHGPRELPISAWKDS</sequence>
<dbReference type="OrthoDB" id="3265686at2759"/>
<reference evidence="2" key="2">
    <citation type="submission" date="2015-01" db="EMBL/GenBank/DDBJ databases">
        <title>Evolutionary Origins and Diversification of the Mycorrhizal Mutualists.</title>
        <authorList>
            <consortium name="DOE Joint Genome Institute"/>
            <consortium name="Mycorrhizal Genomics Consortium"/>
            <person name="Kohler A."/>
            <person name="Kuo A."/>
            <person name="Nagy L.G."/>
            <person name="Floudas D."/>
            <person name="Copeland A."/>
            <person name="Barry K.W."/>
            <person name="Cichocki N."/>
            <person name="Veneault-Fourrey C."/>
            <person name="LaButti K."/>
            <person name="Lindquist E.A."/>
            <person name="Lipzen A."/>
            <person name="Lundell T."/>
            <person name="Morin E."/>
            <person name="Murat C."/>
            <person name="Riley R."/>
            <person name="Ohm R."/>
            <person name="Sun H."/>
            <person name="Tunlid A."/>
            <person name="Henrissat B."/>
            <person name="Grigoriev I.V."/>
            <person name="Hibbett D.S."/>
            <person name="Martin F."/>
        </authorList>
    </citation>
    <scope>NUCLEOTIDE SEQUENCE [LARGE SCALE GENOMIC DNA]</scope>
    <source>
        <strain evidence="2">441</strain>
    </source>
</reference>
<organism evidence="1 2">
    <name type="scientific">Pisolithus microcarpus 441</name>
    <dbReference type="NCBI Taxonomy" id="765257"/>
    <lineage>
        <taxon>Eukaryota</taxon>
        <taxon>Fungi</taxon>
        <taxon>Dikarya</taxon>
        <taxon>Basidiomycota</taxon>
        <taxon>Agaricomycotina</taxon>
        <taxon>Agaricomycetes</taxon>
        <taxon>Agaricomycetidae</taxon>
        <taxon>Boletales</taxon>
        <taxon>Sclerodermatineae</taxon>
        <taxon>Pisolithaceae</taxon>
        <taxon>Pisolithus</taxon>
    </lineage>
</organism>
<protein>
    <submittedName>
        <fullName evidence="1">Uncharacterized protein</fullName>
    </submittedName>
</protein>
<accession>A0A0C9YPR0</accession>
<proteinExistence type="predicted"/>
<dbReference type="STRING" id="765257.A0A0C9YPR0"/>
<gene>
    <name evidence="1" type="ORF">PISMIDRAFT_8548</name>
</gene>
<dbReference type="Proteomes" id="UP000054018">
    <property type="component" value="Unassembled WGS sequence"/>
</dbReference>
<evidence type="ECO:0000313" key="2">
    <source>
        <dbReference type="Proteomes" id="UP000054018"/>
    </source>
</evidence>
<dbReference type="HOGENOM" id="CLU_2292773_0_0_1"/>
<evidence type="ECO:0000313" key="1">
    <source>
        <dbReference type="EMBL" id="KIK27020.1"/>
    </source>
</evidence>
<name>A0A0C9YPR0_9AGAM</name>
<reference evidence="1 2" key="1">
    <citation type="submission" date="2014-04" db="EMBL/GenBank/DDBJ databases">
        <authorList>
            <consortium name="DOE Joint Genome Institute"/>
            <person name="Kuo A."/>
            <person name="Kohler A."/>
            <person name="Costa M.D."/>
            <person name="Nagy L.G."/>
            <person name="Floudas D."/>
            <person name="Copeland A."/>
            <person name="Barry K.W."/>
            <person name="Cichocki N."/>
            <person name="Veneault-Fourrey C."/>
            <person name="LaButti K."/>
            <person name="Lindquist E.A."/>
            <person name="Lipzen A."/>
            <person name="Lundell T."/>
            <person name="Morin E."/>
            <person name="Murat C."/>
            <person name="Sun H."/>
            <person name="Tunlid A."/>
            <person name="Henrissat B."/>
            <person name="Grigoriev I.V."/>
            <person name="Hibbett D.S."/>
            <person name="Martin F."/>
            <person name="Nordberg H.P."/>
            <person name="Cantor M.N."/>
            <person name="Hua S.X."/>
        </authorList>
    </citation>
    <scope>NUCLEOTIDE SEQUENCE [LARGE SCALE GENOMIC DNA]</scope>
    <source>
        <strain evidence="1 2">441</strain>
    </source>
</reference>
<dbReference type="AlphaFoldDB" id="A0A0C9YPR0"/>